<dbReference type="InterPro" id="IPR055372">
    <property type="entry name" value="CBM96"/>
</dbReference>
<proteinExistence type="predicted"/>
<dbReference type="Proteomes" id="UP000092024">
    <property type="component" value="Unassembled WGS sequence"/>
</dbReference>
<evidence type="ECO:0000259" key="4">
    <source>
        <dbReference type="Pfam" id="PF24517"/>
    </source>
</evidence>
<comment type="subcellular location">
    <subcellularLocation>
        <location evidence="1">Secreted</location>
    </subcellularLocation>
</comment>
<gene>
    <name evidence="5" type="ORF">A7K91_04900</name>
</gene>
<dbReference type="STRING" id="1844972.A7K91_04900"/>
<keyword evidence="3" id="KW-0732">Signal</keyword>
<evidence type="ECO:0000256" key="2">
    <source>
        <dbReference type="ARBA" id="ARBA00022525"/>
    </source>
</evidence>
<reference evidence="5 6" key="1">
    <citation type="submission" date="2016-05" db="EMBL/GenBank/DDBJ databases">
        <title>Paenibacillus oryzae. sp. nov., isolated from the rice root.</title>
        <authorList>
            <person name="Zhang J."/>
            <person name="Zhang X."/>
        </authorList>
    </citation>
    <scope>NUCLEOTIDE SEQUENCE [LARGE SCALE GENOMIC DNA]</scope>
    <source>
        <strain evidence="5 6">1DrF-4</strain>
    </source>
</reference>
<organism evidence="5 6">
    <name type="scientific">Paenibacillus oryzae</name>
    <dbReference type="NCBI Taxonomy" id="1844972"/>
    <lineage>
        <taxon>Bacteria</taxon>
        <taxon>Bacillati</taxon>
        <taxon>Bacillota</taxon>
        <taxon>Bacilli</taxon>
        <taxon>Bacillales</taxon>
        <taxon>Paenibacillaceae</taxon>
        <taxon>Paenibacillus</taxon>
    </lineage>
</organism>
<dbReference type="Pfam" id="PF24517">
    <property type="entry name" value="CBM96"/>
    <property type="match status" value="1"/>
</dbReference>
<accession>A0A1A5YGZ2</accession>
<feature type="domain" description="Carbohydrate-binding module family 96" evidence="4">
    <location>
        <begin position="70"/>
        <end position="233"/>
    </location>
</feature>
<protein>
    <recommendedName>
        <fullName evidence="4">Carbohydrate-binding module family 96 domain-containing protein</fullName>
    </recommendedName>
</protein>
<keyword evidence="6" id="KW-1185">Reference proteome</keyword>
<comment type="caution">
    <text evidence="5">The sequence shown here is derived from an EMBL/GenBank/DDBJ whole genome shotgun (WGS) entry which is preliminary data.</text>
</comment>
<dbReference type="EMBL" id="LYPA01000064">
    <property type="protein sequence ID" value="OBR64921.1"/>
    <property type="molecule type" value="Genomic_DNA"/>
</dbReference>
<sequence>MPEDNEIQQNKPSFWNKMPIKLSIIGAHYNDLNGTVIINHSYDLDSIIRIRHHNRMKVQLELVEPPLVKMVLSPIEDTHVRESNPRFNYGRDHDLFVGAGSSEGNRYRGFLRFRIDSIPLDKKIKKATLVLHRLNSRPAIPIGLYDIPVGEIWTEYGLTWGNQPSQGALIKTYDSGTYAGLNEIDLTSYIEEWYEGRREHNGFMLRTLDEFAVGAYKQYGSRESDLFPSLEIEYYDPVVYSIKKEEIRSSVFIVGLGSKVIESSVVVSNYLETQDVPGSVFVRDPYEPSVEDLGSSVHVSRDTLPCSMVIVQSDREDMPSRVMIRLNAADDLKSLVQISKPEIPVSIYIRPHFDLEALLFVFGSMAEDLSFSVTVNTPERQGSIIVRPYIDMAGTLEVRGAGCSTFPSYIMVNTPDKDCSVIVRSYRDFSGAVTIRSAQNDDLPSSLFVISDFINSSVTVRIDGEHHLSSSFLVRAVGDADLLSTVLPRVVEDLDLMFSLKILKPAEHELSSTVIPRIRHADDIDSSVEISEDKQDEMYCFIM</sequence>
<dbReference type="GO" id="GO:0005576">
    <property type="term" value="C:extracellular region"/>
    <property type="evidence" value="ECO:0007669"/>
    <property type="project" value="UniProtKB-SubCell"/>
</dbReference>
<keyword evidence="2" id="KW-0964">Secreted</keyword>
<dbReference type="NCBIfam" id="NF033679">
    <property type="entry name" value="DNRLRE_dom"/>
    <property type="match status" value="1"/>
</dbReference>
<evidence type="ECO:0000313" key="5">
    <source>
        <dbReference type="EMBL" id="OBR64921.1"/>
    </source>
</evidence>
<evidence type="ECO:0000256" key="3">
    <source>
        <dbReference type="ARBA" id="ARBA00022729"/>
    </source>
</evidence>
<evidence type="ECO:0000313" key="6">
    <source>
        <dbReference type="Proteomes" id="UP000092024"/>
    </source>
</evidence>
<evidence type="ECO:0000256" key="1">
    <source>
        <dbReference type="ARBA" id="ARBA00004613"/>
    </source>
</evidence>
<name>A0A1A5YGZ2_9BACL</name>
<dbReference type="AlphaFoldDB" id="A0A1A5YGZ2"/>